<comment type="caution">
    <text evidence="2">The sequence shown here is derived from an EMBL/GenBank/DDBJ whole genome shotgun (WGS) entry which is preliminary data.</text>
</comment>
<proteinExistence type="predicted"/>
<name>A0A365UDZ4_9RHOB</name>
<sequence length="103" mass="11484">MRPVHWGDVTAAARALLEWPPALRAARARALIETAHAAHAYMKRQGRAHLHLGNGALQTCARRRPLPPEPPLSDPDYADCLVAVLTALRDWRADPARRSRRRG</sequence>
<accession>A0A365UDZ4</accession>
<dbReference type="Proteomes" id="UP000253370">
    <property type="component" value="Unassembled WGS sequence"/>
</dbReference>
<feature type="domain" description="DUF7742" evidence="1">
    <location>
        <begin position="2"/>
        <end position="88"/>
    </location>
</feature>
<dbReference type="RefSeq" id="WP_113287698.1">
    <property type="nucleotide sequence ID" value="NZ_QNTQ01000001.1"/>
</dbReference>
<organism evidence="2 3">
    <name type="scientific">Rhodosalinus halophilus</name>
    <dbReference type="NCBI Taxonomy" id="2259333"/>
    <lineage>
        <taxon>Bacteria</taxon>
        <taxon>Pseudomonadati</taxon>
        <taxon>Pseudomonadota</taxon>
        <taxon>Alphaproteobacteria</taxon>
        <taxon>Rhodobacterales</taxon>
        <taxon>Paracoccaceae</taxon>
        <taxon>Rhodosalinus</taxon>
    </lineage>
</organism>
<dbReference type="Pfam" id="PF24891">
    <property type="entry name" value="DUF7742"/>
    <property type="match status" value="1"/>
</dbReference>
<evidence type="ECO:0000313" key="2">
    <source>
        <dbReference type="EMBL" id="RBI87675.1"/>
    </source>
</evidence>
<dbReference type="EMBL" id="QNTQ01000001">
    <property type="protein sequence ID" value="RBI87675.1"/>
    <property type="molecule type" value="Genomic_DNA"/>
</dbReference>
<reference evidence="2 3" key="1">
    <citation type="submission" date="2018-07" db="EMBL/GenBank/DDBJ databases">
        <title>Rhodosalinus sp. strain E84T genomic sequence and assembly.</title>
        <authorList>
            <person name="Liu Z.-W."/>
            <person name="Lu D.-C."/>
        </authorList>
    </citation>
    <scope>NUCLEOTIDE SEQUENCE [LARGE SCALE GENOMIC DNA]</scope>
    <source>
        <strain evidence="2 3">E84</strain>
    </source>
</reference>
<protein>
    <recommendedName>
        <fullName evidence="1">DUF7742 domain-containing protein</fullName>
    </recommendedName>
</protein>
<evidence type="ECO:0000259" key="1">
    <source>
        <dbReference type="Pfam" id="PF24891"/>
    </source>
</evidence>
<dbReference type="InterPro" id="IPR056644">
    <property type="entry name" value="DUF7742"/>
</dbReference>
<gene>
    <name evidence="2" type="ORF">DRV85_01795</name>
</gene>
<dbReference type="AlphaFoldDB" id="A0A365UDZ4"/>
<evidence type="ECO:0000313" key="3">
    <source>
        <dbReference type="Proteomes" id="UP000253370"/>
    </source>
</evidence>
<keyword evidence="3" id="KW-1185">Reference proteome</keyword>